<dbReference type="Gene3D" id="3.40.630.10">
    <property type="entry name" value="Zn peptidases"/>
    <property type="match status" value="1"/>
</dbReference>
<gene>
    <name evidence="4" type="ORF">D7V88_03110</name>
</gene>
<keyword evidence="5" id="KW-1185">Reference proteome</keyword>
<dbReference type="PANTHER" id="PTHR43270">
    <property type="entry name" value="BETA-ALA-HIS DIPEPTIDASE"/>
    <property type="match status" value="1"/>
</dbReference>
<evidence type="ECO:0000256" key="2">
    <source>
        <dbReference type="ARBA" id="ARBA00022723"/>
    </source>
</evidence>
<evidence type="ECO:0000313" key="4">
    <source>
        <dbReference type="EMBL" id="RKG93243.1"/>
    </source>
</evidence>
<evidence type="ECO:0000256" key="3">
    <source>
        <dbReference type="ARBA" id="ARBA00022801"/>
    </source>
</evidence>
<accession>A0A3A8JUF7</accession>
<dbReference type="GO" id="GO:0005829">
    <property type="term" value="C:cytosol"/>
    <property type="evidence" value="ECO:0007669"/>
    <property type="project" value="TreeGrafter"/>
</dbReference>
<keyword evidence="2" id="KW-0479">Metal-binding</keyword>
<comment type="caution">
    <text evidence="4">The sequence shown here is derived from an EMBL/GenBank/DDBJ whole genome shotgun (WGS) entry which is preliminary data.</text>
</comment>
<dbReference type="InterPro" id="IPR051458">
    <property type="entry name" value="Cyt/Met_Dipeptidase"/>
</dbReference>
<organism evidence="4 5">
    <name type="scientific">Corallococcus terminator</name>
    <dbReference type="NCBI Taxonomy" id="2316733"/>
    <lineage>
        <taxon>Bacteria</taxon>
        <taxon>Pseudomonadati</taxon>
        <taxon>Myxococcota</taxon>
        <taxon>Myxococcia</taxon>
        <taxon>Myxococcales</taxon>
        <taxon>Cystobacterineae</taxon>
        <taxon>Myxococcaceae</taxon>
        <taxon>Corallococcus</taxon>
    </lineage>
</organism>
<keyword evidence="1" id="KW-0645">Protease</keyword>
<sequence length="310" mass="33760">MESFAMTSRIRNEAVPLPGTQEVLKALLSFDTSPEGAEHDACTKWLGERLAALGFDCKLHRPIDGAPALIEAHRPARGMGGHVVMYGHYDVTSRSPGAHDGDCPPPVLVERNGRWWGQGVSDNKGALTARLVALGLIEHTPALTWFIQGEEETGSSAARQILGQQLPGLEADLWLDETGYHDHEDGTLRLIARKIGPGRTGSEPPDVALQALIDSLSELAMRWGIPARLEVRGLNKTAVSGGCPFNLNLPAGARYFALGINDSHSRIHDANESVPLWTFPLHAEELRAVFHWIEQHPSRASNRLGHAASW</sequence>
<dbReference type="GO" id="GO:0009089">
    <property type="term" value="P:lysine biosynthetic process via diaminopimelate"/>
    <property type="evidence" value="ECO:0007669"/>
    <property type="project" value="TreeGrafter"/>
</dbReference>
<protein>
    <submittedName>
        <fullName evidence="4">M20/M25/M40 family metallo-hydrolase</fullName>
    </submittedName>
</protein>
<dbReference type="Pfam" id="PF01546">
    <property type="entry name" value="Peptidase_M20"/>
    <property type="match status" value="1"/>
</dbReference>
<dbReference type="GO" id="GO:0009014">
    <property type="term" value="F:succinyl-diaminopimelate desuccinylase activity"/>
    <property type="evidence" value="ECO:0007669"/>
    <property type="project" value="TreeGrafter"/>
</dbReference>
<dbReference type="GO" id="GO:0006508">
    <property type="term" value="P:proteolysis"/>
    <property type="evidence" value="ECO:0007669"/>
    <property type="project" value="UniProtKB-KW"/>
</dbReference>
<name>A0A3A8JUF7_9BACT</name>
<dbReference type="Proteomes" id="UP000268094">
    <property type="component" value="Unassembled WGS sequence"/>
</dbReference>
<dbReference type="InterPro" id="IPR002933">
    <property type="entry name" value="Peptidase_M20"/>
</dbReference>
<reference evidence="5" key="1">
    <citation type="submission" date="2018-09" db="EMBL/GenBank/DDBJ databases">
        <authorList>
            <person name="Livingstone P.G."/>
            <person name="Whitworth D.E."/>
        </authorList>
    </citation>
    <scope>NUCLEOTIDE SEQUENCE [LARGE SCALE GENOMIC DNA]</scope>
    <source>
        <strain evidence="5">CA054A</strain>
    </source>
</reference>
<dbReference type="AlphaFoldDB" id="A0A3A8JUF7"/>
<proteinExistence type="predicted"/>
<dbReference type="SUPFAM" id="SSF53187">
    <property type="entry name" value="Zn-dependent exopeptidases"/>
    <property type="match status" value="1"/>
</dbReference>
<keyword evidence="3 4" id="KW-0378">Hydrolase</keyword>
<evidence type="ECO:0000313" key="5">
    <source>
        <dbReference type="Proteomes" id="UP000268094"/>
    </source>
</evidence>
<evidence type="ECO:0000256" key="1">
    <source>
        <dbReference type="ARBA" id="ARBA00022670"/>
    </source>
</evidence>
<dbReference type="GO" id="GO:0046872">
    <property type="term" value="F:metal ion binding"/>
    <property type="evidence" value="ECO:0007669"/>
    <property type="project" value="UniProtKB-KW"/>
</dbReference>
<dbReference type="GO" id="GO:0008233">
    <property type="term" value="F:peptidase activity"/>
    <property type="evidence" value="ECO:0007669"/>
    <property type="project" value="UniProtKB-KW"/>
</dbReference>
<dbReference type="PANTHER" id="PTHR43270:SF8">
    <property type="entry name" value="DI- AND TRIPEPTIDASE DUG2-RELATED"/>
    <property type="match status" value="1"/>
</dbReference>
<dbReference type="EMBL" id="RAVZ01000011">
    <property type="protein sequence ID" value="RKG93243.1"/>
    <property type="molecule type" value="Genomic_DNA"/>
</dbReference>